<dbReference type="SUPFAM" id="SSF50129">
    <property type="entry name" value="GroES-like"/>
    <property type="match status" value="1"/>
</dbReference>
<proteinExistence type="predicted"/>
<sequence length="139" mass="15450">MVMEPKMAGAISNADWAQDEDIADPSPLPTIPGYRLLIRPLKVQGKTKGSIILPDAFKDDINYLTTVGRVLAVGDLAYRDDEKFPLGPWCQVGDIVCYGKMNGNKLRYKGVNLIMLYDDQIIMKIEDPSDVDPMFNIAS</sequence>
<organism evidence="2">
    <name type="scientific">uncultured virus</name>
    <dbReference type="NCBI Taxonomy" id="340016"/>
    <lineage>
        <taxon>Viruses</taxon>
        <taxon>environmental samples</taxon>
    </lineage>
</organism>
<dbReference type="SMART" id="SM00883">
    <property type="entry name" value="Cpn10"/>
    <property type="match status" value="1"/>
</dbReference>
<dbReference type="GO" id="GO:0005524">
    <property type="term" value="F:ATP binding"/>
    <property type="evidence" value="ECO:0007669"/>
    <property type="project" value="InterPro"/>
</dbReference>
<dbReference type="InterPro" id="IPR011032">
    <property type="entry name" value="GroES-like_sf"/>
</dbReference>
<reference evidence="2" key="1">
    <citation type="submission" date="2016-03" db="EMBL/GenBank/DDBJ databases">
        <title>Novel chaperonins are prevalent in the virioplankton and link to viral biology and ecology.</title>
        <authorList>
            <person name="Marine R.L."/>
            <person name="Nasko D.J."/>
            <person name="Polson S.W."/>
            <person name="Wommack K.E."/>
        </authorList>
    </citation>
    <scope>NUCLEOTIDE SEQUENCE</scope>
</reference>
<dbReference type="Gene3D" id="2.30.33.40">
    <property type="entry name" value="GroES chaperonin"/>
    <property type="match status" value="1"/>
</dbReference>
<dbReference type="InterPro" id="IPR020818">
    <property type="entry name" value="Chaperonin_GroES"/>
</dbReference>
<accession>A0A221S2M1</accession>
<name>A0A221S2M1_9VIRU</name>
<dbReference type="InterPro" id="IPR037124">
    <property type="entry name" value="Chaperonin_GroES_sf"/>
</dbReference>
<protein>
    <submittedName>
        <fullName evidence="2">Co-chaperonin GroES</fullName>
    </submittedName>
</protein>
<dbReference type="GO" id="GO:0044183">
    <property type="term" value="F:protein folding chaperone"/>
    <property type="evidence" value="ECO:0007669"/>
    <property type="project" value="InterPro"/>
</dbReference>
<dbReference type="Pfam" id="PF00166">
    <property type="entry name" value="Cpn10"/>
    <property type="match status" value="1"/>
</dbReference>
<evidence type="ECO:0000256" key="1">
    <source>
        <dbReference type="ARBA" id="ARBA00023186"/>
    </source>
</evidence>
<gene>
    <name evidence="2" type="primary">groES</name>
</gene>
<keyword evidence="1" id="KW-0143">Chaperone</keyword>
<dbReference type="EMBL" id="KU970568">
    <property type="protein sequence ID" value="ASN63162.1"/>
    <property type="molecule type" value="Genomic_DNA"/>
</dbReference>
<evidence type="ECO:0000313" key="2">
    <source>
        <dbReference type="EMBL" id="ASN63162.1"/>
    </source>
</evidence>
<dbReference type="CDD" id="cd00320">
    <property type="entry name" value="cpn10"/>
    <property type="match status" value="1"/>
</dbReference>